<feature type="region of interest" description="Disordered" evidence="1">
    <location>
        <begin position="553"/>
        <end position="578"/>
    </location>
</feature>
<evidence type="ECO:0000313" key="3">
    <source>
        <dbReference type="EMBL" id="RXH68006.1"/>
    </source>
</evidence>
<evidence type="ECO:0000313" key="4">
    <source>
        <dbReference type="Proteomes" id="UP000290289"/>
    </source>
</evidence>
<reference evidence="3 4" key="1">
    <citation type="submission" date="2018-10" db="EMBL/GenBank/DDBJ databases">
        <title>A high-quality apple genome assembly.</title>
        <authorList>
            <person name="Hu J."/>
        </authorList>
    </citation>
    <scope>NUCLEOTIDE SEQUENCE [LARGE SCALE GENOMIC DNA]</scope>
    <source>
        <strain evidence="4">cv. HFTH1</strain>
        <tissue evidence="3">Young leaf</tissue>
    </source>
</reference>
<dbReference type="Proteomes" id="UP000290289">
    <property type="component" value="Chromosome 17"/>
</dbReference>
<evidence type="ECO:0000259" key="2">
    <source>
        <dbReference type="Pfam" id="PF25122"/>
    </source>
</evidence>
<dbReference type="InterPro" id="IPR056717">
    <property type="entry name" value="DUF7815"/>
</dbReference>
<gene>
    <name evidence="3" type="ORF">DVH24_028153</name>
</gene>
<dbReference type="Gene3D" id="3.40.50.2000">
    <property type="entry name" value="Glycogen Phosphorylase B"/>
    <property type="match status" value="2"/>
</dbReference>
<name>A0A498H9A7_MALDO</name>
<keyword evidence="4" id="KW-1185">Reference proteome</keyword>
<sequence length="1379" mass="150885">MAMEIPMDVIKQVQISLRKEAELSSYDPDDTPLPNLPFVEETLAELDPSPPYLRCRHCKGRLLRGVQTLTCVFCGREHCKDLPPDPINFQDTFGYRWLLQYLSLSGSEVVDLPVGTNELNRAQTARKDELSLSDLLNLEIKWTSKPEKTETDLPNEIPNLLKFPDLAGVNPDNFFFEGKKDGASSNSEELFGSSTQIVGKESFQGHETLRLFENVKPFETVVQTTEGESGDSSWAASFQFAASESQASGNLPQASETLPLASENLPQASEILPRASENLPQASESFPQESKSLDPFVGSTVDLSAHSAHIGTVFGSVVDSTNEKSNHSVTGSASMSSDWFQNDLLGVSNSGLSGGPERLEIFAEMKGGIAENVNNSFPDGVDWVQDNQLQITSNKDLDSNTVVENHDSLDAWNDFASSSNAPNVVDSSVKQSGVDWVQDNQLQTTSIKPLDNKTTDADDDSFDAWNDFASSDNASNLADNSVKQSINQITSVDHTSEINLFGTSNSSDLDSGSFLQPDSSAGAFNNSNSSTVVDRVQPEPSVLDRLADACTNDGKKSEGLAQGGDVSSVRAGSKSDDKSKKYTGSFFYTAIGMPVIGQYVYFNQKAASAERIEEEYEILHTKKERVGKAGSVGQPCDHSKHHRAVSDALFARSRFNNYHIKIKDSNSERVYLLRKEKAVDKAVRKIMVGLEAEEMRKQAKRATEKGGSSYSDLNALIESVEISRNREFHVFLFPYMAHGHIVPILDMAKLFAAQGVRTTIVTTPLNASTFSKATQSSEINTGNVKVEIKTIKFPSVEAGLPDGCEYLNSLPSPELSTNFLKATSLLQEPLEQLLLDEKPSFLLADICFPWATDAAAKFDIPRLVFHGTSFFASAASYNMSKYEPFKNSSSDLEPFVIPNFPGEITMTRAQVPAFDKENIENDLTRLLKRAKESEQTSYGIVVNKQAKRAIEKGGSSHSDLNALIQDQNLEFHVFLFPYLGRGHIIPISDMAKLFAAQGARTTIVTTPLNASTFSKATQSSKTNSGSVKVEIKIIKFPSVEAGLPDGCENLDSLPPPDGCGHRDLDPSPPYLRCRHCKERLLRGVQTLTCVFCGREHCKDLPPDPINFRDTFGYRWLLQYLSLSGSEIVDLPVGANELNRTQTGRKDELSLADLLNLEIKWTSKPEKIETDLPNEIPNLLKLPDLAGVNLDNFFLEGKKGGALSNSEELFRSSTQIVGKERFQGHETLRLFENVKPFETVVQTTEGESGDSGWAASFQFAASESQASGNLPQASETLPPASGNLPQASEILPRASENLPQASESFPQESKSLDPFVGSTVDLSAYIGTVFGSVVDSMNEKSNHSVTGSASMSSNWFQDDLLGVSNSGFLEGLNGWKSLLR</sequence>
<dbReference type="EMBL" id="RDQH01000343">
    <property type="protein sequence ID" value="RXH68006.1"/>
    <property type="molecule type" value="Genomic_DNA"/>
</dbReference>
<dbReference type="PANTHER" id="PTHR36308:SF1">
    <property type="entry name" value="DENTIN SIALOPHOSPHOPROTEIN-RELATED"/>
    <property type="match status" value="1"/>
</dbReference>
<dbReference type="SUPFAM" id="SSF53756">
    <property type="entry name" value="UDP-Glycosyltransferase/glycogen phosphorylase"/>
    <property type="match status" value="2"/>
</dbReference>
<feature type="domain" description="DUF7815" evidence="2">
    <location>
        <begin position="51"/>
        <end position="77"/>
    </location>
</feature>
<feature type="domain" description="DUF7815" evidence="2">
    <location>
        <begin position="1069"/>
        <end position="1095"/>
    </location>
</feature>
<organism evidence="3 4">
    <name type="scientific">Malus domestica</name>
    <name type="common">Apple</name>
    <name type="synonym">Pyrus malus</name>
    <dbReference type="NCBI Taxonomy" id="3750"/>
    <lineage>
        <taxon>Eukaryota</taxon>
        <taxon>Viridiplantae</taxon>
        <taxon>Streptophyta</taxon>
        <taxon>Embryophyta</taxon>
        <taxon>Tracheophyta</taxon>
        <taxon>Spermatophyta</taxon>
        <taxon>Magnoliopsida</taxon>
        <taxon>eudicotyledons</taxon>
        <taxon>Gunneridae</taxon>
        <taxon>Pentapetalae</taxon>
        <taxon>rosids</taxon>
        <taxon>fabids</taxon>
        <taxon>Rosales</taxon>
        <taxon>Rosaceae</taxon>
        <taxon>Amygdaloideae</taxon>
        <taxon>Maleae</taxon>
        <taxon>Malus</taxon>
    </lineage>
</organism>
<evidence type="ECO:0000256" key="1">
    <source>
        <dbReference type="SAM" id="MobiDB-lite"/>
    </source>
</evidence>
<feature type="region of interest" description="Disordered" evidence="1">
    <location>
        <begin position="1263"/>
        <end position="1285"/>
    </location>
</feature>
<proteinExistence type="predicted"/>
<dbReference type="Pfam" id="PF25122">
    <property type="entry name" value="DUF7815"/>
    <property type="match status" value="2"/>
</dbReference>
<dbReference type="PANTHER" id="PTHR36308">
    <property type="entry name" value="DENTIN SIALOPHOSPHOPROTEIN-RELATED"/>
    <property type="match status" value="1"/>
</dbReference>
<protein>
    <recommendedName>
        <fullName evidence="2">DUF7815 domain-containing protein</fullName>
    </recommendedName>
</protein>
<accession>A0A498H9A7</accession>
<comment type="caution">
    <text evidence="3">The sequence shown here is derived from an EMBL/GenBank/DDBJ whole genome shotgun (WGS) entry which is preliminary data.</text>
</comment>